<dbReference type="EMBL" id="JAENGY010000651">
    <property type="protein sequence ID" value="KAG6958779.1"/>
    <property type="molecule type" value="Genomic_DNA"/>
</dbReference>
<dbReference type="InterPro" id="IPR046700">
    <property type="entry name" value="DUF6570"/>
</dbReference>
<dbReference type="Pfam" id="PF20209">
    <property type="entry name" value="DUF6570"/>
    <property type="match status" value="1"/>
</dbReference>
<gene>
    <name evidence="2" type="ORF">JG688_00010361</name>
</gene>
<dbReference type="AlphaFoldDB" id="A0A8J5J5R0"/>
<name>A0A8J5J5R0_9STRA</name>
<feature type="domain" description="DUF6570" evidence="1">
    <location>
        <begin position="52"/>
        <end position="166"/>
    </location>
</feature>
<evidence type="ECO:0000259" key="1">
    <source>
        <dbReference type="Pfam" id="PF20209"/>
    </source>
</evidence>
<proteinExistence type="predicted"/>
<dbReference type="Proteomes" id="UP000709295">
    <property type="component" value="Unassembled WGS sequence"/>
</dbReference>
<sequence length="252" mass="28420">MKKNLTVDTAKLPTALLDQYRAPACLSTLDSVLVSPHGIMMYKDEDVSQQCLPQHLSGLTIPERLMTQLTSVTAMTRAMREGRHQCIRSHCIAFDCTPGPPVSLFPRSVDAVISYRVVMVGELTAAQVEHVQKLHRIRNRQVQDLFAFYKANNHLYERVAEDQSVMHSECTDDRVETAFVEQIADPGGRLNEEMNREQESIRGESDAWRVISSEIECSVIERRIGLADDGSPVLLREHPVLGKCGCWCRTRV</sequence>
<accession>A0A8J5J5R0</accession>
<comment type="caution">
    <text evidence="2">The sequence shown here is derived from an EMBL/GenBank/DDBJ whole genome shotgun (WGS) entry which is preliminary data.</text>
</comment>
<protein>
    <recommendedName>
        <fullName evidence="1">DUF6570 domain-containing protein</fullName>
    </recommendedName>
</protein>
<evidence type="ECO:0000313" key="3">
    <source>
        <dbReference type="Proteomes" id="UP000709295"/>
    </source>
</evidence>
<evidence type="ECO:0000313" key="2">
    <source>
        <dbReference type="EMBL" id="KAG6958779.1"/>
    </source>
</evidence>
<organism evidence="2 3">
    <name type="scientific">Phytophthora aleatoria</name>
    <dbReference type="NCBI Taxonomy" id="2496075"/>
    <lineage>
        <taxon>Eukaryota</taxon>
        <taxon>Sar</taxon>
        <taxon>Stramenopiles</taxon>
        <taxon>Oomycota</taxon>
        <taxon>Peronosporomycetes</taxon>
        <taxon>Peronosporales</taxon>
        <taxon>Peronosporaceae</taxon>
        <taxon>Phytophthora</taxon>
    </lineage>
</organism>
<reference evidence="2" key="1">
    <citation type="submission" date="2021-01" db="EMBL/GenBank/DDBJ databases">
        <title>Phytophthora aleatoria, a newly-described species from Pinus radiata is distinct from Phytophthora cactorum isolates based on comparative genomics.</title>
        <authorList>
            <person name="Mcdougal R."/>
            <person name="Panda P."/>
            <person name="Williams N."/>
            <person name="Studholme D.J."/>
        </authorList>
    </citation>
    <scope>NUCLEOTIDE SEQUENCE</scope>
    <source>
        <strain evidence="2">NZFS 4037</strain>
    </source>
</reference>
<keyword evidence="3" id="KW-1185">Reference proteome</keyword>